<feature type="transmembrane region" description="Helical" evidence="2">
    <location>
        <begin position="25"/>
        <end position="47"/>
    </location>
</feature>
<evidence type="ECO:0000256" key="1">
    <source>
        <dbReference type="SAM" id="MobiDB-lite"/>
    </source>
</evidence>
<keyword evidence="4" id="KW-1185">Reference proteome</keyword>
<accession>E1IER2</accession>
<keyword evidence="2" id="KW-1133">Transmembrane helix</keyword>
<keyword evidence="2" id="KW-0472">Membrane</keyword>
<dbReference type="eggNOG" id="COG1511">
    <property type="taxonomic scope" value="Bacteria"/>
</dbReference>
<feature type="region of interest" description="Disordered" evidence="1">
    <location>
        <begin position="314"/>
        <end position="397"/>
    </location>
</feature>
<dbReference type="AlphaFoldDB" id="E1IER2"/>
<protein>
    <submittedName>
        <fullName evidence="3">Uncharacterized protein</fullName>
    </submittedName>
</protein>
<organism evidence="3 4">
    <name type="scientific">Oscillochloris trichoides DG-6</name>
    <dbReference type="NCBI Taxonomy" id="765420"/>
    <lineage>
        <taxon>Bacteria</taxon>
        <taxon>Bacillati</taxon>
        <taxon>Chloroflexota</taxon>
        <taxon>Chloroflexia</taxon>
        <taxon>Chloroflexales</taxon>
        <taxon>Chloroflexineae</taxon>
        <taxon>Oscillochloridaceae</taxon>
        <taxon>Oscillochloris</taxon>
    </lineage>
</organism>
<name>E1IER2_9CHLR</name>
<dbReference type="EMBL" id="ADVR01000061">
    <property type="protein sequence ID" value="EFO80354.1"/>
    <property type="molecule type" value="Genomic_DNA"/>
</dbReference>
<dbReference type="STRING" id="765420.OSCT_1813"/>
<gene>
    <name evidence="3" type="ORF">OSCT_1813</name>
</gene>
<dbReference type="Proteomes" id="UP000054010">
    <property type="component" value="Unassembled WGS sequence"/>
</dbReference>
<proteinExistence type="predicted"/>
<dbReference type="HOGENOM" id="CLU_581227_0_0_0"/>
<evidence type="ECO:0000313" key="3">
    <source>
        <dbReference type="EMBL" id="EFO80354.1"/>
    </source>
</evidence>
<sequence>MHDDPLHIQLARLASDRWARHGVRLLLRGLWLGLALACCLLGAALLVDLPLRWEWLVALILVSLAGAALLLLRPPLTPVAVARRLDRRFNLHEQLATALELDSNPVGVAAHLRGQADQNVIQIVRFVAHHRSFPWSEVALTATLGLALGGMLLITDVAPSLPLGSAQPLPPLVQPPDPASPPPPDPLAEQPAAAPGSAPGMVDPAVAQALADALRDQSLTRPAAEALDRGDLEAAARQLRELADQAGQIGQASRNDLGNALRRAANRVEAGNPDLANQLRQQADGLQSGRDDQAAQALEQLADMIADLGQADQSAQNGMPQAGGAGDSALPGTQRSQSAPRLGVDGVPLELTTEGDGSLPTQASADVPVQSGEMGGTPVQGDPQLSTDPVQAGDDPLRIPADLRDVVQDYFSP</sequence>
<comment type="caution">
    <text evidence="3">The sequence shown here is derived from an EMBL/GenBank/DDBJ whole genome shotgun (WGS) entry which is preliminary data.</text>
</comment>
<evidence type="ECO:0000313" key="4">
    <source>
        <dbReference type="Proteomes" id="UP000054010"/>
    </source>
</evidence>
<reference evidence="3 4" key="1">
    <citation type="journal article" date="2011" name="J. Bacteriol.">
        <title>Draft genome sequence of the anoxygenic filamentous phototrophic bacterium Oscillochloris trichoides subsp. DG-6.</title>
        <authorList>
            <person name="Kuznetsov B.B."/>
            <person name="Ivanovsky R.N."/>
            <person name="Keppen O.I."/>
            <person name="Sukhacheva M.V."/>
            <person name="Bumazhkin B.K."/>
            <person name="Patutina E.O."/>
            <person name="Beletsky A.V."/>
            <person name="Mardanov A.V."/>
            <person name="Baslerov R.V."/>
            <person name="Panteleeva A.N."/>
            <person name="Kolganova T.V."/>
            <person name="Ravin N.V."/>
            <person name="Skryabin K.G."/>
        </authorList>
    </citation>
    <scope>NUCLEOTIDE SEQUENCE [LARGE SCALE GENOMIC DNA]</scope>
    <source>
        <strain evidence="3 4">DG-6</strain>
    </source>
</reference>
<dbReference type="OrthoDB" id="148324at2"/>
<keyword evidence="2" id="KW-0812">Transmembrane</keyword>
<feature type="region of interest" description="Disordered" evidence="1">
    <location>
        <begin position="166"/>
        <end position="202"/>
    </location>
</feature>
<feature type="compositionally biased region" description="Pro residues" evidence="1">
    <location>
        <begin position="168"/>
        <end position="186"/>
    </location>
</feature>
<evidence type="ECO:0000256" key="2">
    <source>
        <dbReference type="SAM" id="Phobius"/>
    </source>
</evidence>
<feature type="transmembrane region" description="Helical" evidence="2">
    <location>
        <begin position="53"/>
        <end position="72"/>
    </location>
</feature>